<dbReference type="OrthoDB" id="15561at2"/>
<name>A0A3M0BSA7_9AQUI</name>
<proteinExistence type="predicted"/>
<gene>
    <name evidence="1" type="ORF">CLV39_0056</name>
</gene>
<dbReference type="Proteomes" id="UP000280842">
    <property type="component" value="Unassembled WGS sequence"/>
</dbReference>
<organism evidence="1 2">
    <name type="scientific">Hydrogenothermus marinus</name>
    <dbReference type="NCBI Taxonomy" id="133270"/>
    <lineage>
        <taxon>Bacteria</taxon>
        <taxon>Pseudomonadati</taxon>
        <taxon>Aquificota</taxon>
        <taxon>Aquificia</taxon>
        <taxon>Aquificales</taxon>
        <taxon>Hydrogenothermaceae</taxon>
        <taxon>Hydrogenothermus</taxon>
    </lineage>
</organism>
<dbReference type="RefSeq" id="WP_121922239.1">
    <property type="nucleotide sequence ID" value="NZ_REFO01000004.1"/>
</dbReference>
<dbReference type="EMBL" id="REFO01000004">
    <property type="protein sequence ID" value="RMB00062.1"/>
    <property type="molecule type" value="Genomic_DNA"/>
</dbReference>
<evidence type="ECO:0000313" key="1">
    <source>
        <dbReference type="EMBL" id="RMB00062.1"/>
    </source>
</evidence>
<dbReference type="AlphaFoldDB" id="A0A3M0BSA7"/>
<reference evidence="1 2" key="1">
    <citation type="submission" date="2018-10" db="EMBL/GenBank/DDBJ databases">
        <title>Genomic Encyclopedia of Archaeal and Bacterial Type Strains, Phase II (KMG-II): from individual species to whole genera.</title>
        <authorList>
            <person name="Goeker M."/>
        </authorList>
    </citation>
    <scope>NUCLEOTIDE SEQUENCE [LARGE SCALE GENOMIC DNA]</scope>
    <source>
        <strain evidence="1 2">VM1</strain>
    </source>
</reference>
<protein>
    <submittedName>
        <fullName evidence="1">Uncharacterized protein</fullName>
    </submittedName>
</protein>
<evidence type="ECO:0000313" key="2">
    <source>
        <dbReference type="Proteomes" id="UP000280842"/>
    </source>
</evidence>
<keyword evidence="2" id="KW-1185">Reference proteome</keyword>
<accession>A0A3M0BSA7</accession>
<comment type="caution">
    <text evidence="1">The sequence shown here is derived from an EMBL/GenBank/DDBJ whole genome shotgun (WGS) entry which is preliminary data.</text>
</comment>
<sequence length="75" mass="9261">MKIIIRIPDEIVYKIGKRAIKEKIEKTLNFLELEELMKEISEDIRKVYTEEEYWKEVEKIRQEAWQEYKKGLDLE</sequence>